<dbReference type="CDD" id="cd18186">
    <property type="entry name" value="BTB_POZ_ZBTB_KLHL-like"/>
    <property type="match status" value="1"/>
</dbReference>
<dbReference type="SMART" id="SM00225">
    <property type="entry name" value="BTB"/>
    <property type="match status" value="1"/>
</dbReference>
<dbReference type="Pfam" id="PF00651">
    <property type="entry name" value="BTB"/>
    <property type="match status" value="1"/>
</dbReference>
<dbReference type="PANTHER" id="PTHR45774">
    <property type="entry name" value="BTB/POZ DOMAIN-CONTAINING"/>
    <property type="match status" value="1"/>
</dbReference>
<comment type="caution">
    <text evidence="3">The sequence shown here is derived from an EMBL/GenBank/DDBJ whole genome shotgun (WGS) entry which is preliminary data.</text>
</comment>
<gene>
    <name evidence="3" type="ORF">Fcan01_00160</name>
</gene>
<evidence type="ECO:0000313" key="3">
    <source>
        <dbReference type="EMBL" id="OXA63934.1"/>
    </source>
</evidence>
<evidence type="ECO:0000256" key="1">
    <source>
        <dbReference type="SAM" id="MobiDB-lite"/>
    </source>
</evidence>
<dbReference type="PANTHER" id="PTHR45774:SF3">
    <property type="entry name" value="BTB (POZ) DOMAIN-CONTAINING 2B-RELATED"/>
    <property type="match status" value="1"/>
</dbReference>
<dbReference type="OrthoDB" id="45365at2759"/>
<dbReference type="Proteomes" id="UP000198287">
    <property type="component" value="Unassembled WGS sequence"/>
</dbReference>
<proteinExistence type="predicted"/>
<dbReference type="EMBL" id="LNIX01000001">
    <property type="protein sequence ID" value="OXA63934.1"/>
    <property type="molecule type" value="Genomic_DNA"/>
</dbReference>
<feature type="domain" description="BTB" evidence="2">
    <location>
        <begin position="46"/>
        <end position="110"/>
    </location>
</feature>
<name>A0A226F3D5_FOLCA</name>
<accession>A0A226F3D5</accession>
<dbReference type="InterPro" id="IPR011333">
    <property type="entry name" value="SKP1/BTB/POZ_sf"/>
</dbReference>
<reference evidence="3 4" key="1">
    <citation type="submission" date="2015-12" db="EMBL/GenBank/DDBJ databases">
        <title>The genome of Folsomia candida.</title>
        <authorList>
            <person name="Faddeeva A."/>
            <person name="Derks M.F."/>
            <person name="Anvar Y."/>
            <person name="Smit S."/>
            <person name="Van Straalen N."/>
            <person name="Roelofs D."/>
        </authorList>
    </citation>
    <scope>NUCLEOTIDE SEQUENCE [LARGE SCALE GENOMIC DNA]</scope>
    <source>
        <strain evidence="3 4">VU population</strain>
        <tissue evidence="3">Whole body</tissue>
    </source>
</reference>
<dbReference type="Gene3D" id="3.30.710.10">
    <property type="entry name" value="Potassium Channel Kv1.1, Chain A"/>
    <property type="match status" value="1"/>
</dbReference>
<feature type="region of interest" description="Disordered" evidence="1">
    <location>
        <begin position="1"/>
        <end position="21"/>
    </location>
</feature>
<dbReference type="InterPro" id="IPR000210">
    <property type="entry name" value="BTB/POZ_dom"/>
</dbReference>
<dbReference type="Pfam" id="PF07707">
    <property type="entry name" value="BACK"/>
    <property type="match status" value="1"/>
</dbReference>
<dbReference type="SMART" id="SM00875">
    <property type="entry name" value="BACK"/>
    <property type="match status" value="1"/>
</dbReference>
<sequence length="584" mass="65658">MDEKSSKSEGETNGDSSVEGLPRRKWEWTGSHDHRLLNLLETGYKSDLILDLRPEGLRLPVHKIFLEAGSPVLDGKIKPETEEIKIENVDTRVFKMLLKYLYTGKSGFGMGDALQLMQLSTEYEVNGLRDECAEILKGDLTLENVLSLFQSGMEYAHGDFIQSTLKFICKNARKLLKSEEIGKLRLECLVEIIQQDSLKVINEMEVFEAVNRWGTAECVRQNLDPQNTENLRKCLAKPLRHIRFSLMDPAEFALNVTTKKLLSMEESVELLNCFLIPPVRRNMLPPGTFMSTPRTYIDKDIVLTRTLPEGTRVIQTIAIDGNPNGRETIAILVKEDVTLKSISIPKEFFDVNPANLYYYDLIKCNLQFANDRASANQLVTQFDTYERGDVYLRISLNPPCEINVANGWLRVTITFSGDVGYHGLSETVANKQNMNVQDLFPANGHTRVITNYTDLFKDPAVGKNTAGIVIKRCKGDQLGVNHGCHDFVIVPKGPILIPTLLRERINLISYFETHLPLKNTRKLFELSETIAACGKIVTAALNPSPLVIRKNQYTASVTLPANLILKYVAKMVIPMPKKIKGGTA</sequence>
<dbReference type="InterPro" id="IPR011705">
    <property type="entry name" value="BACK"/>
</dbReference>
<organism evidence="3 4">
    <name type="scientific">Folsomia candida</name>
    <name type="common">Springtail</name>
    <dbReference type="NCBI Taxonomy" id="158441"/>
    <lineage>
        <taxon>Eukaryota</taxon>
        <taxon>Metazoa</taxon>
        <taxon>Ecdysozoa</taxon>
        <taxon>Arthropoda</taxon>
        <taxon>Hexapoda</taxon>
        <taxon>Collembola</taxon>
        <taxon>Entomobryomorpha</taxon>
        <taxon>Isotomoidea</taxon>
        <taxon>Isotomidae</taxon>
        <taxon>Proisotominae</taxon>
        <taxon>Folsomia</taxon>
    </lineage>
</organism>
<keyword evidence="4" id="KW-1185">Reference proteome</keyword>
<dbReference type="GO" id="GO:0000932">
    <property type="term" value="C:P-body"/>
    <property type="evidence" value="ECO:0007669"/>
    <property type="project" value="TreeGrafter"/>
</dbReference>
<dbReference type="GO" id="GO:0005829">
    <property type="term" value="C:cytosol"/>
    <property type="evidence" value="ECO:0007669"/>
    <property type="project" value="TreeGrafter"/>
</dbReference>
<feature type="compositionally biased region" description="Basic and acidic residues" evidence="1">
    <location>
        <begin position="1"/>
        <end position="10"/>
    </location>
</feature>
<dbReference type="Gene3D" id="1.25.40.420">
    <property type="match status" value="1"/>
</dbReference>
<dbReference type="GO" id="GO:0022008">
    <property type="term" value="P:neurogenesis"/>
    <property type="evidence" value="ECO:0007669"/>
    <property type="project" value="TreeGrafter"/>
</dbReference>
<dbReference type="PROSITE" id="PS50097">
    <property type="entry name" value="BTB"/>
    <property type="match status" value="1"/>
</dbReference>
<evidence type="ECO:0000313" key="4">
    <source>
        <dbReference type="Proteomes" id="UP000198287"/>
    </source>
</evidence>
<dbReference type="AlphaFoldDB" id="A0A226F3D5"/>
<dbReference type="SUPFAM" id="SSF54695">
    <property type="entry name" value="POZ domain"/>
    <property type="match status" value="1"/>
</dbReference>
<protein>
    <submittedName>
        <fullName evidence="3">BTB/POZ domain-containing protein 2</fullName>
    </submittedName>
</protein>
<evidence type="ECO:0000259" key="2">
    <source>
        <dbReference type="PROSITE" id="PS50097"/>
    </source>
</evidence>